<dbReference type="InterPro" id="IPR011712">
    <property type="entry name" value="Sig_transdc_His_kin_sub3_dim/P"/>
</dbReference>
<evidence type="ECO:0000256" key="1">
    <source>
        <dbReference type="SAM" id="MobiDB-lite"/>
    </source>
</evidence>
<reference evidence="4" key="1">
    <citation type="submission" date="2016-10" db="EMBL/GenBank/DDBJ databases">
        <authorList>
            <person name="Varghese N."/>
            <person name="Submissions S."/>
        </authorList>
    </citation>
    <scope>NUCLEOTIDE SEQUENCE [LARGE SCALE GENOMIC DNA]</scope>
    <source>
        <strain evidence="4">DSM 44209</strain>
    </source>
</reference>
<organism evidence="3 4">
    <name type="scientific">Geodermatophilus poikilotrophus</name>
    <dbReference type="NCBI Taxonomy" id="1333667"/>
    <lineage>
        <taxon>Bacteria</taxon>
        <taxon>Bacillati</taxon>
        <taxon>Actinomycetota</taxon>
        <taxon>Actinomycetes</taxon>
        <taxon>Geodermatophilales</taxon>
        <taxon>Geodermatophilaceae</taxon>
        <taxon>Geodermatophilus</taxon>
    </lineage>
</organism>
<gene>
    <name evidence="3" type="ORF">SAMN04488546_0521</name>
</gene>
<keyword evidence="3" id="KW-0808">Transferase</keyword>
<dbReference type="AlphaFoldDB" id="A0A1H9ZCL1"/>
<dbReference type="OrthoDB" id="3696704at2"/>
<dbReference type="RefSeq" id="WP_091438585.1">
    <property type="nucleotide sequence ID" value="NZ_FOIE01000001.1"/>
</dbReference>
<accession>A0A1H9ZCL1</accession>
<feature type="region of interest" description="Disordered" evidence="1">
    <location>
        <begin position="1"/>
        <end position="26"/>
    </location>
</feature>
<dbReference type="Proteomes" id="UP000198507">
    <property type="component" value="Unassembled WGS sequence"/>
</dbReference>
<name>A0A1H9ZCL1_9ACTN</name>
<evidence type="ECO:0000313" key="4">
    <source>
        <dbReference type="Proteomes" id="UP000198507"/>
    </source>
</evidence>
<dbReference type="EMBL" id="FOIE01000001">
    <property type="protein sequence ID" value="SES79211.1"/>
    <property type="molecule type" value="Genomic_DNA"/>
</dbReference>
<evidence type="ECO:0000259" key="2">
    <source>
        <dbReference type="Pfam" id="PF07730"/>
    </source>
</evidence>
<protein>
    <submittedName>
        <fullName evidence="3">Histidine kinase</fullName>
    </submittedName>
</protein>
<feature type="domain" description="Signal transduction histidine kinase subgroup 3 dimerisation and phosphoacceptor" evidence="2">
    <location>
        <begin position="41"/>
        <end position="102"/>
    </location>
</feature>
<sequence>MTSESAPSADDPSGAGLPGPVAPDRPAALSCRAERDQWNRRLRLQRQLHDGASLRISALVPQLGVVRTRQPDLDASIEGLQDQLHTVLQELREIARAIYPPVLDEAGLGPALRDHVEHTDVVVRVDVGPERFGPAVEGAAYFAVIGCLAALPSGSPPVEVRARREGGALVLALSGVPPRLAPAVLDHVCGLGGEVTTTGGPEVGTIEVEIPCA</sequence>
<dbReference type="GO" id="GO:0000155">
    <property type="term" value="F:phosphorelay sensor kinase activity"/>
    <property type="evidence" value="ECO:0007669"/>
    <property type="project" value="InterPro"/>
</dbReference>
<dbReference type="GO" id="GO:0046983">
    <property type="term" value="F:protein dimerization activity"/>
    <property type="evidence" value="ECO:0007669"/>
    <property type="project" value="InterPro"/>
</dbReference>
<proteinExistence type="predicted"/>
<keyword evidence="3" id="KW-0418">Kinase</keyword>
<keyword evidence="4" id="KW-1185">Reference proteome</keyword>
<evidence type="ECO:0000313" key="3">
    <source>
        <dbReference type="EMBL" id="SES79211.1"/>
    </source>
</evidence>
<dbReference type="Pfam" id="PF07730">
    <property type="entry name" value="HisKA_3"/>
    <property type="match status" value="1"/>
</dbReference>
<dbReference type="GO" id="GO:0016020">
    <property type="term" value="C:membrane"/>
    <property type="evidence" value="ECO:0007669"/>
    <property type="project" value="InterPro"/>
</dbReference>